<comment type="similarity">
    <text evidence="1">Belongs to the carbohydrate kinase PfkB family.</text>
</comment>
<dbReference type="Gene3D" id="3.40.1190.20">
    <property type="match status" value="1"/>
</dbReference>
<keyword evidence="3" id="KW-0547">Nucleotide-binding</keyword>
<dbReference type="GO" id="GO:0005524">
    <property type="term" value="F:ATP binding"/>
    <property type="evidence" value="ECO:0007669"/>
    <property type="project" value="UniProtKB-KW"/>
</dbReference>
<dbReference type="PROSITE" id="PS00584">
    <property type="entry name" value="PFKB_KINASES_2"/>
    <property type="match status" value="1"/>
</dbReference>
<accession>A0A3Q9UMJ3</accession>
<dbReference type="AlphaFoldDB" id="A0A3Q9UMJ3"/>
<dbReference type="InterPro" id="IPR050306">
    <property type="entry name" value="PfkB_Carbo_kinase"/>
</dbReference>
<keyword evidence="2" id="KW-0808">Transferase</keyword>
<gene>
    <name evidence="7" type="ORF">C0Z10_13120</name>
</gene>
<dbReference type="CDD" id="cd01167">
    <property type="entry name" value="bac_FRK"/>
    <property type="match status" value="1"/>
</dbReference>
<dbReference type="SUPFAM" id="SSF53613">
    <property type="entry name" value="Ribokinase-like"/>
    <property type="match status" value="1"/>
</dbReference>
<evidence type="ECO:0000256" key="3">
    <source>
        <dbReference type="ARBA" id="ARBA00022741"/>
    </source>
</evidence>
<keyword evidence="4 7" id="KW-0418">Kinase</keyword>
<dbReference type="InterPro" id="IPR002173">
    <property type="entry name" value="Carboh/pur_kinase_PfkB_CS"/>
</dbReference>
<evidence type="ECO:0000256" key="5">
    <source>
        <dbReference type="ARBA" id="ARBA00022840"/>
    </source>
</evidence>
<dbReference type="KEGG" id="aji:C0Z10_13120"/>
<reference evidence="8" key="1">
    <citation type="submission" date="2017-12" db="EMBL/GenBank/DDBJ databases">
        <title>Whole genome sequencing of Acidipropionibacterium jensenii strains JS279 and JS280.</title>
        <authorList>
            <person name="Deptula P."/>
            <person name="Laine P."/>
            <person name="Smolander O.-P."/>
            <person name="Paulin L."/>
            <person name="Auvinen P."/>
            <person name="Varmanen P."/>
        </authorList>
    </citation>
    <scope>NUCLEOTIDE SEQUENCE [LARGE SCALE GENOMIC DNA]</scope>
    <source>
        <strain evidence="8">JS280</strain>
    </source>
</reference>
<evidence type="ECO:0000256" key="1">
    <source>
        <dbReference type="ARBA" id="ARBA00010688"/>
    </source>
</evidence>
<dbReference type="InterPro" id="IPR011611">
    <property type="entry name" value="PfkB_dom"/>
</dbReference>
<dbReference type="GO" id="GO:0016301">
    <property type="term" value="F:kinase activity"/>
    <property type="evidence" value="ECO:0007669"/>
    <property type="project" value="UniProtKB-KW"/>
</dbReference>
<dbReference type="PANTHER" id="PTHR43085">
    <property type="entry name" value="HEXOKINASE FAMILY MEMBER"/>
    <property type="match status" value="1"/>
</dbReference>
<evidence type="ECO:0000313" key="8">
    <source>
        <dbReference type="Proteomes" id="UP000285875"/>
    </source>
</evidence>
<evidence type="ECO:0000256" key="4">
    <source>
        <dbReference type="ARBA" id="ARBA00022777"/>
    </source>
</evidence>
<dbReference type="EMBL" id="CP025570">
    <property type="protein sequence ID" value="AZZ40519.1"/>
    <property type="molecule type" value="Genomic_DNA"/>
</dbReference>
<dbReference type="PROSITE" id="PS00583">
    <property type="entry name" value="PFKB_KINASES_1"/>
    <property type="match status" value="1"/>
</dbReference>
<evidence type="ECO:0000259" key="6">
    <source>
        <dbReference type="Pfam" id="PF00294"/>
    </source>
</evidence>
<dbReference type="Proteomes" id="UP000285875">
    <property type="component" value="Chromosome"/>
</dbReference>
<protein>
    <submittedName>
        <fullName evidence="7">Carbohydrate kinase</fullName>
    </submittedName>
</protein>
<dbReference type="RefSeq" id="WP_097799671.1">
    <property type="nucleotide sequence ID" value="NZ_CP025570.1"/>
</dbReference>
<sequence length="311" mass="32314">MTTEQAPTQSTALVIGESLIDIVSRPDQTPVEHPGGSPMNVAIGLARLGRRVELATWYGSDEHGRLIDDHLAADGVIVSEGSRQASSTSTAIARVAADGSAEYVFDLDWSLPSVSVPPNCPVVHVGSLGTSIDPGAEVVRHAVEDVRGAATISYDPNIRPDLQPDPAAARAIAERFVRLADVVKASDEDLAYIGEGADPEEVLAGWLDLGPKLVVMTASAGDVVALTASGLGVRTSAKKVEVADTVGAGDSFTAGLIDGLWTAGLLGADNRDALRRIDSRTLDAILDRCTTIAGITVSRAGANPPRLDELV</sequence>
<evidence type="ECO:0000256" key="2">
    <source>
        <dbReference type="ARBA" id="ARBA00022679"/>
    </source>
</evidence>
<dbReference type="Pfam" id="PF00294">
    <property type="entry name" value="PfkB"/>
    <property type="match status" value="1"/>
</dbReference>
<evidence type="ECO:0000313" key="7">
    <source>
        <dbReference type="EMBL" id="AZZ40519.1"/>
    </source>
</evidence>
<feature type="domain" description="Carbohydrate kinase PfkB" evidence="6">
    <location>
        <begin position="13"/>
        <end position="304"/>
    </location>
</feature>
<keyword evidence="5" id="KW-0067">ATP-binding</keyword>
<dbReference type="InterPro" id="IPR029056">
    <property type="entry name" value="Ribokinase-like"/>
</dbReference>
<organism evidence="7 8">
    <name type="scientific">Acidipropionibacterium jensenii</name>
    <dbReference type="NCBI Taxonomy" id="1749"/>
    <lineage>
        <taxon>Bacteria</taxon>
        <taxon>Bacillati</taxon>
        <taxon>Actinomycetota</taxon>
        <taxon>Actinomycetes</taxon>
        <taxon>Propionibacteriales</taxon>
        <taxon>Propionibacteriaceae</taxon>
        <taxon>Acidipropionibacterium</taxon>
    </lineage>
</organism>
<dbReference type="PANTHER" id="PTHR43085:SF1">
    <property type="entry name" value="PSEUDOURIDINE KINASE-RELATED"/>
    <property type="match status" value="1"/>
</dbReference>
<proteinExistence type="inferred from homology"/>
<name>A0A3Q9UMJ3_9ACTN</name>